<dbReference type="GO" id="GO:0005886">
    <property type="term" value="C:plasma membrane"/>
    <property type="evidence" value="ECO:0007669"/>
    <property type="project" value="UniProtKB-SubCell"/>
</dbReference>
<comment type="similarity">
    <text evidence="2 12">Belongs to the G-protein coupled receptor 1 family.</text>
</comment>
<feature type="transmembrane region" description="Helical" evidence="13">
    <location>
        <begin position="402"/>
        <end position="426"/>
    </location>
</feature>
<feature type="domain" description="G-protein coupled receptors family 1 profile" evidence="14">
    <location>
        <begin position="166"/>
        <end position="423"/>
    </location>
</feature>
<evidence type="ECO:0000259" key="14">
    <source>
        <dbReference type="PROSITE" id="PS50262"/>
    </source>
</evidence>
<keyword evidence="4 12" id="KW-0812">Transmembrane</keyword>
<evidence type="ECO:0000256" key="1">
    <source>
        <dbReference type="ARBA" id="ARBA00004651"/>
    </source>
</evidence>
<feature type="transmembrane region" description="Helical" evidence="13">
    <location>
        <begin position="267"/>
        <end position="287"/>
    </location>
</feature>
<evidence type="ECO:0000313" key="15">
    <source>
        <dbReference type="EMBL" id="CAD7005774.1"/>
    </source>
</evidence>
<dbReference type="PRINTS" id="PR00237">
    <property type="entry name" value="GPCRRHODOPSN"/>
</dbReference>
<name>W8BXQ8_CERCA</name>
<reference evidence="16" key="1">
    <citation type="submission" date="2013-07" db="EMBL/GenBank/DDBJ databases">
        <authorList>
            <person name="Geib S."/>
        </authorList>
    </citation>
    <scope>NUCLEOTIDE SEQUENCE</scope>
</reference>
<dbReference type="AlphaFoldDB" id="W8BXQ8"/>
<evidence type="ECO:0000256" key="8">
    <source>
        <dbReference type="ARBA" id="ARBA00023157"/>
    </source>
</evidence>
<evidence type="ECO:0000256" key="4">
    <source>
        <dbReference type="ARBA" id="ARBA00022692"/>
    </source>
</evidence>
<feature type="transmembrane region" description="Helical" evidence="13">
    <location>
        <begin position="361"/>
        <end position="382"/>
    </location>
</feature>
<evidence type="ECO:0000256" key="11">
    <source>
        <dbReference type="ARBA" id="ARBA00023224"/>
    </source>
</evidence>
<evidence type="ECO:0000256" key="13">
    <source>
        <dbReference type="SAM" id="Phobius"/>
    </source>
</evidence>
<evidence type="ECO:0000256" key="6">
    <source>
        <dbReference type="ARBA" id="ARBA00023040"/>
    </source>
</evidence>
<keyword evidence="7 13" id="KW-0472">Membrane</keyword>
<dbReference type="OrthoDB" id="6076970at2759"/>
<dbReference type="PRINTS" id="PR00246">
    <property type="entry name" value="SOMATOSTATNR"/>
</dbReference>
<dbReference type="PANTHER" id="PTHR24229">
    <property type="entry name" value="NEUROPEPTIDES RECEPTOR"/>
    <property type="match status" value="1"/>
</dbReference>
<reference evidence="15" key="3">
    <citation type="submission" date="2020-11" db="EMBL/GenBank/DDBJ databases">
        <authorList>
            <person name="Whitehead M."/>
        </authorList>
    </citation>
    <scope>NUCLEOTIDE SEQUENCE</scope>
    <source>
        <strain evidence="15">EGII</strain>
    </source>
</reference>
<gene>
    <name evidence="16" type="primary">SSR4</name>
    <name evidence="15" type="ORF">CCAP1982_LOCUS14122</name>
</gene>
<feature type="transmembrane region" description="Helical" evidence="13">
    <location>
        <begin position="187"/>
        <end position="207"/>
    </location>
</feature>
<keyword evidence="10" id="KW-0325">Glycoprotein</keyword>
<accession>W8BXQ8</accession>
<reference evidence="16" key="2">
    <citation type="journal article" date="2014" name="BMC Genomics">
        <title>A genomic perspective to assessing quality of mass-reared SIT flies used in Mediterranean fruit fly (Ceratitis capitata) eradication in California.</title>
        <authorList>
            <person name="Calla B."/>
            <person name="Hall B."/>
            <person name="Hou S."/>
            <person name="Geib S.M."/>
        </authorList>
    </citation>
    <scope>NUCLEOTIDE SEQUENCE</scope>
</reference>
<keyword evidence="11 12" id="KW-0807">Transducer</keyword>
<protein>
    <submittedName>
        <fullName evidence="15">(Mediterranean fruit fly) hypothetical protein</fullName>
    </submittedName>
    <submittedName>
        <fullName evidence="16">Somatostatin receptor type 4</fullName>
    </submittedName>
</protein>
<dbReference type="Gene3D" id="1.20.1070.10">
    <property type="entry name" value="Rhodopsin 7-helix transmembrane proteins"/>
    <property type="match status" value="1"/>
</dbReference>
<evidence type="ECO:0000313" key="16">
    <source>
        <dbReference type="EMBL" id="JAC04103.1"/>
    </source>
</evidence>
<keyword evidence="9 12" id="KW-0675">Receptor</keyword>
<dbReference type="FunFam" id="1.20.1070.10:FF:000231">
    <property type="entry name" value="Allatostatin C receptor 1"/>
    <property type="match status" value="1"/>
</dbReference>
<evidence type="ECO:0000256" key="3">
    <source>
        <dbReference type="ARBA" id="ARBA00022475"/>
    </source>
</evidence>
<feature type="transmembrane region" description="Helical" evidence="13">
    <location>
        <begin position="18"/>
        <end position="37"/>
    </location>
</feature>
<keyword evidence="5 13" id="KW-1133">Transmembrane helix</keyword>
<evidence type="ECO:0000256" key="2">
    <source>
        <dbReference type="ARBA" id="ARBA00010663"/>
    </source>
</evidence>
<keyword evidence="3" id="KW-1003">Cell membrane</keyword>
<dbReference type="InterPro" id="IPR017452">
    <property type="entry name" value="GPCR_Rhodpsn_7TM"/>
</dbReference>
<dbReference type="PANTHER" id="PTHR24229:SF40">
    <property type="entry name" value="ALLATOSTATIN C RECEPTOR 1-RELATED"/>
    <property type="match status" value="1"/>
</dbReference>
<evidence type="ECO:0000313" key="17">
    <source>
        <dbReference type="Proteomes" id="UP000606786"/>
    </source>
</evidence>
<evidence type="ECO:0000256" key="12">
    <source>
        <dbReference type="RuleBase" id="RU000688"/>
    </source>
</evidence>
<dbReference type="EMBL" id="GAMC01002453">
    <property type="protein sequence ID" value="JAC04103.1"/>
    <property type="molecule type" value="mRNA"/>
</dbReference>
<dbReference type="EMBL" id="CAJHJT010000034">
    <property type="protein sequence ID" value="CAD7005774.1"/>
    <property type="molecule type" value="Genomic_DNA"/>
</dbReference>
<evidence type="ECO:0000256" key="10">
    <source>
        <dbReference type="ARBA" id="ARBA00023180"/>
    </source>
</evidence>
<proteinExistence type="evidence at transcript level"/>
<dbReference type="InterPro" id="IPR000276">
    <property type="entry name" value="GPCR_Rhodpsn"/>
</dbReference>
<dbReference type="PROSITE" id="PS00237">
    <property type="entry name" value="G_PROTEIN_RECEP_F1_1"/>
    <property type="match status" value="1"/>
</dbReference>
<dbReference type="InterPro" id="IPR000586">
    <property type="entry name" value="Somatstn_rcpt"/>
</dbReference>
<keyword evidence="17" id="KW-1185">Reference proteome</keyword>
<dbReference type="PROSITE" id="PS50262">
    <property type="entry name" value="G_PROTEIN_RECEP_F1_2"/>
    <property type="match status" value="1"/>
</dbReference>
<dbReference type="GO" id="GO:0043005">
    <property type="term" value="C:neuron projection"/>
    <property type="evidence" value="ECO:0007669"/>
    <property type="project" value="TreeGrafter"/>
</dbReference>
<feature type="transmembrane region" description="Helical" evidence="13">
    <location>
        <begin position="153"/>
        <end position="175"/>
    </location>
</feature>
<dbReference type="Proteomes" id="UP000606786">
    <property type="component" value="Unassembled WGS sequence"/>
</dbReference>
<dbReference type="GO" id="GO:0042277">
    <property type="term" value="F:peptide binding"/>
    <property type="evidence" value="ECO:0007669"/>
    <property type="project" value="TreeGrafter"/>
</dbReference>
<organism evidence="16">
    <name type="scientific">Ceratitis capitata</name>
    <name type="common">Mediterranean fruit fly</name>
    <name type="synonym">Tephritis capitata</name>
    <dbReference type="NCBI Taxonomy" id="7213"/>
    <lineage>
        <taxon>Eukaryota</taxon>
        <taxon>Metazoa</taxon>
        <taxon>Ecdysozoa</taxon>
        <taxon>Arthropoda</taxon>
        <taxon>Hexapoda</taxon>
        <taxon>Insecta</taxon>
        <taxon>Pterygota</taxon>
        <taxon>Neoptera</taxon>
        <taxon>Endopterygota</taxon>
        <taxon>Diptera</taxon>
        <taxon>Brachycera</taxon>
        <taxon>Muscomorpha</taxon>
        <taxon>Tephritoidea</taxon>
        <taxon>Tephritidae</taxon>
        <taxon>Ceratitis</taxon>
        <taxon>Ceratitis</taxon>
    </lineage>
</organism>
<keyword evidence="6 12" id="KW-0297">G-protein coupled receptor</keyword>
<comment type="subcellular location">
    <subcellularLocation>
        <location evidence="1">Cell membrane</location>
        <topology evidence="1">Multi-pass membrane protein</topology>
    </subcellularLocation>
</comment>
<sequence length="574" mass="64060">MWRRQQATATPETTTTTYGGITLIIFSSALLLLFNLMQTASEATARMTADSGGGSGTELELDMLEATETTVWPDTSTVAHAEHMTRLESASELNQLGAKQMWAKVQPVNGTNLGNTLNRSHPFGQKLQRAQRRRTFYEYCMAHRNSFADLATLVLYSLVCLVGLFGNTLVIYVVLRFSKMQTVTNIYILNLAIADECFLIGIPFLIYTMRICSWRFGDFMCKAYLVSTSITQFTSSIFLLIMSADRYLAVCHPIASPKYRTQRNAKIVSAIAWLTSAVLMLPVILYASTVSQEDGVNLSCNIEWPETYKKHSATTFTLYTFFLGFATPLSFILCFYYLVIRKLHAVGSKHKSKEKKRSHRKVTRLVLTVITVYILCWLPYWISQVALINSNPMQSQLSRLEMLIFLLLFCLVYSNSAMNPILYAFLSDNFRKSFFKAFTCVAKNEVNAQLQAEPSLLPKHGSGKRRQKRMLNAKTHDEPHFIATTSANNNSSVTTSSTTTAPVAGEKVTALLLATATASTEGSASALTQPNGRSLVRSSTMEGQEMVLVVEHERPTCALVEREDVCGSMLQTDL</sequence>
<evidence type="ECO:0000256" key="9">
    <source>
        <dbReference type="ARBA" id="ARBA00023170"/>
    </source>
</evidence>
<dbReference type="GO" id="GO:0004994">
    <property type="term" value="F:somatostatin receptor activity"/>
    <property type="evidence" value="ECO:0007669"/>
    <property type="project" value="InterPro"/>
</dbReference>
<dbReference type="Pfam" id="PF00001">
    <property type="entry name" value="7tm_1"/>
    <property type="match status" value="1"/>
</dbReference>
<feature type="transmembrane region" description="Helical" evidence="13">
    <location>
        <begin position="316"/>
        <end position="340"/>
    </location>
</feature>
<dbReference type="CDD" id="cd15094">
    <property type="entry name" value="7tmA_AstC_insect"/>
    <property type="match status" value="1"/>
</dbReference>
<evidence type="ECO:0000256" key="7">
    <source>
        <dbReference type="ARBA" id="ARBA00023136"/>
    </source>
</evidence>
<keyword evidence="8" id="KW-1015">Disulfide bond</keyword>
<evidence type="ECO:0000256" key="5">
    <source>
        <dbReference type="ARBA" id="ARBA00022989"/>
    </source>
</evidence>
<dbReference type="SUPFAM" id="SSF81321">
    <property type="entry name" value="Family A G protein-coupled receptor-like"/>
    <property type="match status" value="1"/>
</dbReference>
<dbReference type="SMART" id="SM01381">
    <property type="entry name" value="7TM_GPCR_Srsx"/>
    <property type="match status" value="1"/>
</dbReference>